<dbReference type="EMBL" id="JAPDFW010000099">
    <property type="protein sequence ID" value="KAJ5070107.1"/>
    <property type="molecule type" value="Genomic_DNA"/>
</dbReference>
<dbReference type="Pfam" id="PF00415">
    <property type="entry name" value="RCC1"/>
    <property type="match status" value="1"/>
</dbReference>
<dbReference type="InterPro" id="IPR000408">
    <property type="entry name" value="Reg_chr_condens"/>
</dbReference>
<dbReference type="SUPFAM" id="SSF50985">
    <property type="entry name" value="RCC1/BLIP-II"/>
    <property type="match status" value="2"/>
</dbReference>
<evidence type="ECO:0000256" key="1">
    <source>
        <dbReference type="PROSITE-ProRule" id="PRU00235"/>
    </source>
</evidence>
<dbReference type="InterPro" id="IPR000210">
    <property type="entry name" value="BTB/POZ_dom"/>
</dbReference>
<dbReference type="SMART" id="SM00225">
    <property type="entry name" value="BTB"/>
    <property type="match status" value="1"/>
</dbReference>
<dbReference type="OrthoDB" id="8068875at2759"/>
<dbReference type="InterPro" id="IPR011333">
    <property type="entry name" value="SKP1/BTB/POZ_sf"/>
</dbReference>
<dbReference type="PANTHER" id="PTHR45982:SF1">
    <property type="entry name" value="REGULATOR OF CHROMOSOME CONDENSATION"/>
    <property type="match status" value="1"/>
</dbReference>
<dbReference type="Pfam" id="PF00651">
    <property type="entry name" value="BTB"/>
    <property type="match status" value="1"/>
</dbReference>
<sequence length="577" mass="65935">MQESNLIFGAGMNDYGQLAITPKQNVHYFQKITKYDKEKVILIAAGYQNTLFVCESNKVYIHGLKETTFSSFFAEKPQIIQVKAGQDHFLILTEDGDVFGCFANSNGQIGQPSLNFINTPQKILIPHKVNSIYCSGQQSYFLLENGDLFGCGRNDSGLFPHSKPGNISTPEFITQSVERFFTGIYSSQYFFIRNGELFCSGNNSYGQLGLGHSNPISEITQISFFSGKDIIDISCGFCHTLVLVQEGESQKLYTTGYFDYNGLATPSNLTSFEILKEYSEPKIIQMGSGSQFSVILLESNKFLIFGYNDWGQLSTGDTSYVRQAREITFPEIKSDMQVEVICGSYLTFIKTRSEDFYQYRKILQGYNLKNALLQIFKNKTFCDIEIVSTDGYSINFHSLIAILRSQKPLPILIKNFEESSRDEINTFLTFLYSGIVGNTHSLKKMFQKLQIRRFNLKKNQEEIFYKDIAWLFSKQQSKDFTIICQNEKILVHKIILFSRSPFFLSLFENSLYSSFKSYEIQKGSPISLNHLISFLYSDTFDENIPENIINEIQYLATLFEIESDSLKKLTSKISDEK</sequence>
<dbReference type="InterPro" id="IPR051553">
    <property type="entry name" value="Ran_GTPase-activating"/>
</dbReference>
<proteinExistence type="predicted"/>
<dbReference type="Gene3D" id="3.30.710.10">
    <property type="entry name" value="Potassium Channel Kv1.1, Chain A"/>
    <property type="match status" value="1"/>
</dbReference>
<dbReference type="InterPro" id="IPR009091">
    <property type="entry name" value="RCC1/BLIP-II"/>
</dbReference>
<feature type="domain" description="BTB" evidence="2">
    <location>
        <begin position="478"/>
        <end position="544"/>
    </location>
</feature>
<keyword evidence="4" id="KW-1185">Reference proteome</keyword>
<evidence type="ECO:0000313" key="3">
    <source>
        <dbReference type="EMBL" id="KAJ5070107.1"/>
    </source>
</evidence>
<dbReference type="PROSITE" id="PS50012">
    <property type="entry name" value="RCC1_3"/>
    <property type="match status" value="1"/>
</dbReference>
<dbReference type="AlphaFoldDB" id="A0A9Q0R7H4"/>
<evidence type="ECO:0000313" key="4">
    <source>
        <dbReference type="Proteomes" id="UP001149090"/>
    </source>
</evidence>
<name>A0A9Q0R7H4_ANAIG</name>
<dbReference type="Proteomes" id="UP001149090">
    <property type="component" value="Unassembled WGS sequence"/>
</dbReference>
<protein>
    <recommendedName>
        <fullName evidence="2">BTB domain-containing protein</fullName>
    </recommendedName>
</protein>
<accession>A0A9Q0R7H4</accession>
<dbReference type="PROSITE" id="PS50097">
    <property type="entry name" value="BTB"/>
    <property type="match status" value="1"/>
</dbReference>
<dbReference type="Gene3D" id="2.130.10.30">
    <property type="entry name" value="Regulator of chromosome condensation 1/beta-lactamase-inhibitor protein II"/>
    <property type="match status" value="2"/>
</dbReference>
<organism evidence="3 4">
    <name type="scientific">Anaeramoeba ignava</name>
    <name type="common">Anaerobic marine amoeba</name>
    <dbReference type="NCBI Taxonomy" id="1746090"/>
    <lineage>
        <taxon>Eukaryota</taxon>
        <taxon>Metamonada</taxon>
        <taxon>Anaeramoebidae</taxon>
        <taxon>Anaeramoeba</taxon>
    </lineage>
</organism>
<gene>
    <name evidence="3" type="ORF">M0811_11312</name>
</gene>
<evidence type="ECO:0000259" key="2">
    <source>
        <dbReference type="PROSITE" id="PS50097"/>
    </source>
</evidence>
<dbReference type="PANTHER" id="PTHR45982">
    <property type="entry name" value="REGULATOR OF CHROMOSOME CONDENSATION"/>
    <property type="match status" value="1"/>
</dbReference>
<dbReference type="CDD" id="cd18186">
    <property type="entry name" value="BTB_POZ_ZBTB_KLHL-like"/>
    <property type="match status" value="1"/>
</dbReference>
<dbReference type="Pfam" id="PF13540">
    <property type="entry name" value="RCC1_2"/>
    <property type="match status" value="1"/>
</dbReference>
<comment type="caution">
    <text evidence="3">The sequence shown here is derived from an EMBL/GenBank/DDBJ whole genome shotgun (WGS) entry which is preliminary data.</text>
</comment>
<reference evidence="3" key="1">
    <citation type="submission" date="2022-10" db="EMBL/GenBank/DDBJ databases">
        <title>Novel sulphate-reducing endosymbionts in the free-living metamonad Anaeramoeba.</title>
        <authorList>
            <person name="Jerlstrom-Hultqvist J."/>
            <person name="Cepicka I."/>
            <person name="Gallot-Lavallee L."/>
            <person name="Salas-Leiva D."/>
            <person name="Curtis B.A."/>
            <person name="Zahonova K."/>
            <person name="Pipaliya S."/>
            <person name="Dacks J."/>
            <person name="Roger A.J."/>
        </authorList>
    </citation>
    <scope>NUCLEOTIDE SEQUENCE</scope>
    <source>
        <strain evidence="3">BMAN</strain>
    </source>
</reference>
<feature type="repeat" description="RCC1" evidence="1">
    <location>
        <begin position="195"/>
        <end position="246"/>
    </location>
</feature>
<dbReference type="SUPFAM" id="SSF54695">
    <property type="entry name" value="POZ domain"/>
    <property type="match status" value="1"/>
</dbReference>
<dbReference type="PROSITE" id="PS00626">
    <property type="entry name" value="RCC1_2"/>
    <property type="match status" value="1"/>
</dbReference>